<dbReference type="InterPro" id="IPR013785">
    <property type="entry name" value="Aldolase_TIM"/>
</dbReference>
<keyword evidence="6" id="KW-1185">Reference proteome</keyword>
<accession>A0A934QI27</accession>
<evidence type="ECO:0000256" key="2">
    <source>
        <dbReference type="ARBA" id="ARBA00022679"/>
    </source>
</evidence>
<dbReference type="AlphaFoldDB" id="A0A934QI27"/>
<dbReference type="Proteomes" id="UP000778970">
    <property type="component" value="Unassembled WGS sequence"/>
</dbReference>
<dbReference type="Pfam" id="PF05853">
    <property type="entry name" value="BKACE"/>
    <property type="match status" value="1"/>
</dbReference>
<reference evidence="5" key="1">
    <citation type="submission" date="2017-08" db="EMBL/GenBank/DDBJ databases">
        <authorList>
            <person name="Imhoff J.F."/>
            <person name="Rahn T."/>
            <person name="Kuenzel S."/>
            <person name="Neulinger S.C."/>
        </authorList>
    </citation>
    <scope>NUCLEOTIDE SEQUENCE</scope>
    <source>
        <strain evidence="5">DSM 9154</strain>
    </source>
</reference>
<dbReference type="PANTHER" id="PTHR37418:SF2">
    <property type="entry name" value="3-KETO-5-AMINOHEXANOATE CLEAVAGE ENZYME"/>
    <property type="match status" value="1"/>
</dbReference>
<comment type="cofactor">
    <cofactor evidence="1">
        <name>Zn(2+)</name>
        <dbReference type="ChEBI" id="CHEBI:29105"/>
    </cofactor>
</comment>
<reference evidence="5" key="2">
    <citation type="journal article" date="2020" name="Microorganisms">
        <title>Osmotic Adaptation and Compatible Solute Biosynthesis of Phototrophic Bacteria as Revealed from Genome Analyses.</title>
        <authorList>
            <person name="Imhoff J.F."/>
            <person name="Rahn T."/>
            <person name="Kunzel S."/>
            <person name="Keller A."/>
            <person name="Neulinger S.C."/>
        </authorList>
    </citation>
    <scope>NUCLEOTIDE SEQUENCE</scope>
    <source>
        <strain evidence="5">DSM 9154</strain>
    </source>
</reference>
<keyword evidence="2" id="KW-0808">Transferase</keyword>
<organism evidence="5 6">
    <name type="scientific">Rhodovibrio salinarum</name>
    <dbReference type="NCBI Taxonomy" id="1087"/>
    <lineage>
        <taxon>Bacteria</taxon>
        <taxon>Pseudomonadati</taxon>
        <taxon>Pseudomonadota</taxon>
        <taxon>Alphaproteobacteria</taxon>
        <taxon>Rhodospirillales</taxon>
        <taxon>Rhodovibrionaceae</taxon>
        <taxon>Rhodovibrio</taxon>
    </lineage>
</organism>
<dbReference type="EMBL" id="NRRE01000022">
    <property type="protein sequence ID" value="MBK1697179.1"/>
    <property type="molecule type" value="Genomic_DNA"/>
</dbReference>
<evidence type="ECO:0000256" key="4">
    <source>
        <dbReference type="ARBA" id="ARBA00022833"/>
    </source>
</evidence>
<dbReference type="InterPro" id="IPR008567">
    <property type="entry name" value="BKACE"/>
</dbReference>
<dbReference type="GO" id="GO:0046872">
    <property type="term" value="F:metal ion binding"/>
    <property type="evidence" value="ECO:0007669"/>
    <property type="project" value="UniProtKB-KW"/>
</dbReference>
<proteinExistence type="predicted"/>
<dbReference type="RefSeq" id="WP_027288215.1">
    <property type="nucleotide sequence ID" value="NZ_NRRE01000022.1"/>
</dbReference>
<keyword evidence="3" id="KW-0479">Metal-binding</keyword>
<evidence type="ECO:0000313" key="6">
    <source>
        <dbReference type="Proteomes" id="UP000778970"/>
    </source>
</evidence>
<gene>
    <name evidence="5" type="ORF">CKO21_07950</name>
</gene>
<dbReference type="Gene3D" id="3.20.20.70">
    <property type="entry name" value="Aldolase class I"/>
    <property type="match status" value="1"/>
</dbReference>
<dbReference type="PANTHER" id="PTHR37418">
    <property type="entry name" value="3-KETO-5-AMINOHEXANOATE CLEAVAGE ENZYME-RELATED"/>
    <property type="match status" value="1"/>
</dbReference>
<evidence type="ECO:0000256" key="1">
    <source>
        <dbReference type="ARBA" id="ARBA00001947"/>
    </source>
</evidence>
<dbReference type="GO" id="GO:0043720">
    <property type="term" value="F:3-keto-5-aminohexanoate cleavage activity"/>
    <property type="evidence" value="ECO:0007669"/>
    <property type="project" value="InterPro"/>
</dbReference>
<keyword evidence="4" id="KW-0862">Zinc</keyword>
<evidence type="ECO:0000313" key="5">
    <source>
        <dbReference type="EMBL" id="MBK1697179.1"/>
    </source>
</evidence>
<evidence type="ECO:0000256" key="3">
    <source>
        <dbReference type="ARBA" id="ARBA00022723"/>
    </source>
</evidence>
<comment type="caution">
    <text evidence="5">The sequence shown here is derived from an EMBL/GenBank/DDBJ whole genome shotgun (WGS) entry which is preliminary data.</text>
</comment>
<name>A0A934QI27_9PROT</name>
<protein>
    <submittedName>
        <fullName evidence="5">3-keto-5-aminohexanoate cleavage protein</fullName>
    </submittedName>
</protein>
<sequence length="281" mass="29817">MSAHVAPLVIAAAPNGARKTPNDCPALPVTADQLADAAATCQQAGAAMFHLHVRDAEGRHSLDPAHYARAIDAIRARVGDRLVIQATSESGGRYGPREQLDAMRALQPESVSLAVREAIGRPEDEEAAADFLSWARTQAVSVQYILYDSGDLARYRALVARGVIPGRRHWLLFVLGSYAQARDATPGELLNFVTPDWPDETPWMVCAFGPREAACALTAAGLGGQVRVGFENNLLLPDGRSAPDNAALVANVATGAQAIGRPLADAATLRAELNGLLWEQG</sequence>